<keyword evidence="1 5" id="KW-0436">Ligase</keyword>
<dbReference type="SUPFAM" id="SSF56059">
    <property type="entry name" value="Glutathione synthetase ATP-binding domain-like"/>
    <property type="match status" value="1"/>
</dbReference>
<dbReference type="STRING" id="134849.SAMN05443668_108230"/>
<dbReference type="Gene3D" id="3.40.50.11290">
    <property type="match status" value="1"/>
</dbReference>
<evidence type="ECO:0000256" key="2">
    <source>
        <dbReference type="ARBA" id="ARBA00022741"/>
    </source>
</evidence>
<dbReference type="GO" id="GO:0042398">
    <property type="term" value="P:modified amino acid biosynthetic process"/>
    <property type="evidence" value="ECO:0007669"/>
    <property type="project" value="InterPro"/>
</dbReference>
<comment type="similarity">
    <text evidence="5">Belongs to the glutamate--cysteine ligase type 2 family. YbdK subfamily.</text>
</comment>
<evidence type="ECO:0000256" key="3">
    <source>
        <dbReference type="ARBA" id="ARBA00022840"/>
    </source>
</evidence>
<keyword evidence="2 5" id="KW-0547">Nucleotide-binding</keyword>
<dbReference type="AlphaFoldDB" id="A0A1M7R8E1"/>
<protein>
    <recommendedName>
        <fullName evidence="5">Putative glutamate--cysteine ligase 2</fullName>
        <ecNumber evidence="5">6.3.2.2</ecNumber>
    </recommendedName>
    <alternativeName>
        <fullName evidence="5">Gamma-glutamylcysteine synthetase 2</fullName>
        <shortName evidence="5">GCS 2</shortName>
        <shortName evidence="5">Gamma-GCS 2</shortName>
    </alternativeName>
</protein>
<dbReference type="GO" id="GO:0004357">
    <property type="term" value="F:glutamate-cysteine ligase activity"/>
    <property type="evidence" value="ECO:0007669"/>
    <property type="project" value="UniProtKB-EC"/>
</dbReference>
<name>A0A1M7R8E1_9ACTN</name>
<dbReference type="GO" id="GO:0005524">
    <property type="term" value="F:ATP binding"/>
    <property type="evidence" value="ECO:0007669"/>
    <property type="project" value="UniProtKB-KW"/>
</dbReference>
<dbReference type="Gene3D" id="3.30.1490.270">
    <property type="match status" value="1"/>
</dbReference>
<organism evidence="7 8">
    <name type="scientific">Cryptosporangium aurantiacum</name>
    <dbReference type="NCBI Taxonomy" id="134849"/>
    <lineage>
        <taxon>Bacteria</taxon>
        <taxon>Bacillati</taxon>
        <taxon>Actinomycetota</taxon>
        <taxon>Actinomycetes</taxon>
        <taxon>Cryptosporangiales</taxon>
        <taxon>Cryptosporangiaceae</taxon>
        <taxon>Cryptosporangium</taxon>
    </lineage>
</organism>
<dbReference type="InterPro" id="IPR051680">
    <property type="entry name" value="ATP-dep_Glu-Cys_Ligase-2"/>
</dbReference>
<sequence>MGGEREAVVTPTVRQVADAATVRASEPLTLGVEEEFHVVDLDSRELVPRAPELLAHLPAASYSPELHRSVVETNTQVHTSLERLRDELVALRRQACEVADAVGLGIVAAGTVPLVDVEELSVTPNARFERMLDDYQLLAREQLICGAQVHVGLPDRDVAVAVAQRVSQYLPVLLAISASSPFWMGEDTGYASIRSLLWQRWPTAGASGLVESAEDHDALVAELIASGTITDPAMIYFDVRPSAHVPTLELRVTDACPAVDDVVLLAGLFRALVRRERDAVANHYPLPRIRGPLQRAAMWRAARSGLEGDLVDLSGFARPVPAAEAVRGLVDSLRPQLEAAGDWEYVSALAGQALARGSAADRARRAFARRGRLADVVDMLLAETRAGGAVTVGGFGGQEALLAGYLTGDALVRPDGDEVIAEDGSVVPAYEPMLQVLERLGAGGIRDREKERDAEQRSHRMTFRVAGETTARLFPFDVIPRIVQGDDWEALGRGLVQRARALDAFLRDVYADREVVNDGVVPAWVVDGAPGLLPLAALIRQPVRAHIAGMDLVHDASGHWSVLEDNLRVPSGLGYAVQNRRLTEHIWPDLPRPAGLLSVETLPALLRTTLEAAAPPRMSGRGGGPQVVVLSQGPVDSAWFEHQLLAEEMGVPVVRTTDLVVDDRAVYLHRHGTRRRVDVIYLRIDEDTLVHAPAGDGRPLGPPLLSAVSAGTVTLANAPGNGVGDDKAVYAYVPDFIEYYLGEKPLLAHVPTYLCGDPEQRDEVLRRLDQLVVKPVDGYGGEGVLIGPRATDEEIDAVRRQIRAAPHRWIAQETLHLSTNPVFDGSRLTPRHVDLRAFVLLGDSPAVAPVALTRVAPEGSLVVNSSRGGGAKDTWILGA</sequence>
<dbReference type="PANTHER" id="PTHR34595">
    <property type="entry name" value="BLR5612 PROTEIN"/>
    <property type="match status" value="1"/>
</dbReference>
<dbReference type="InterPro" id="IPR025841">
    <property type="entry name" value="CP_ATPgrasp_2"/>
</dbReference>
<evidence type="ECO:0000256" key="5">
    <source>
        <dbReference type="HAMAP-Rule" id="MF_01609"/>
    </source>
</evidence>
<dbReference type="Pfam" id="PF04107">
    <property type="entry name" value="GCS2"/>
    <property type="match status" value="1"/>
</dbReference>
<dbReference type="Proteomes" id="UP000184440">
    <property type="component" value="Unassembled WGS sequence"/>
</dbReference>
<evidence type="ECO:0000259" key="6">
    <source>
        <dbReference type="Pfam" id="PF14403"/>
    </source>
</evidence>
<keyword evidence="8" id="KW-1185">Reference proteome</keyword>
<evidence type="ECO:0000313" key="8">
    <source>
        <dbReference type="Proteomes" id="UP000184440"/>
    </source>
</evidence>
<reference evidence="7 8" key="1">
    <citation type="submission" date="2016-11" db="EMBL/GenBank/DDBJ databases">
        <authorList>
            <person name="Jaros S."/>
            <person name="Januszkiewicz K."/>
            <person name="Wedrychowicz H."/>
        </authorList>
    </citation>
    <scope>NUCLEOTIDE SEQUENCE [LARGE SCALE GENOMIC DNA]</scope>
    <source>
        <strain evidence="7 8">DSM 46144</strain>
    </source>
</reference>
<dbReference type="Gene3D" id="3.30.590.20">
    <property type="match status" value="1"/>
</dbReference>
<dbReference type="InterPro" id="IPR011793">
    <property type="entry name" value="YbdK"/>
</dbReference>
<dbReference type="Pfam" id="PF14403">
    <property type="entry name" value="CP_ATPgrasp_2"/>
    <property type="match status" value="1"/>
</dbReference>
<dbReference type="InterPro" id="IPR006336">
    <property type="entry name" value="GCS2"/>
</dbReference>
<feature type="domain" description="Circularly permuted ATP-grasp type 2" evidence="6">
    <location>
        <begin position="480"/>
        <end position="856"/>
    </location>
</feature>
<evidence type="ECO:0000256" key="4">
    <source>
        <dbReference type="ARBA" id="ARBA00048819"/>
    </source>
</evidence>
<comment type="function">
    <text evidence="5">ATP-dependent carboxylate-amine ligase which exhibits weak glutamate--cysteine ligase activity.</text>
</comment>
<proteinExistence type="inferred from homology"/>
<dbReference type="EMBL" id="FRCS01000008">
    <property type="protein sequence ID" value="SHN42503.1"/>
    <property type="molecule type" value="Genomic_DNA"/>
</dbReference>
<comment type="catalytic activity">
    <reaction evidence="4 5">
        <text>L-cysteine + L-glutamate + ATP = gamma-L-glutamyl-L-cysteine + ADP + phosphate + H(+)</text>
        <dbReference type="Rhea" id="RHEA:13285"/>
        <dbReference type="ChEBI" id="CHEBI:15378"/>
        <dbReference type="ChEBI" id="CHEBI:29985"/>
        <dbReference type="ChEBI" id="CHEBI:30616"/>
        <dbReference type="ChEBI" id="CHEBI:35235"/>
        <dbReference type="ChEBI" id="CHEBI:43474"/>
        <dbReference type="ChEBI" id="CHEBI:58173"/>
        <dbReference type="ChEBI" id="CHEBI:456216"/>
        <dbReference type="EC" id="6.3.2.2"/>
    </reaction>
</comment>
<dbReference type="InterPro" id="IPR014746">
    <property type="entry name" value="Gln_synth/guanido_kin_cat_dom"/>
</dbReference>
<accession>A0A1M7R8E1</accession>
<evidence type="ECO:0000313" key="7">
    <source>
        <dbReference type="EMBL" id="SHN42503.1"/>
    </source>
</evidence>
<dbReference type="SUPFAM" id="SSF55931">
    <property type="entry name" value="Glutamine synthetase/guanido kinase"/>
    <property type="match status" value="1"/>
</dbReference>
<dbReference type="HAMAP" id="MF_01609">
    <property type="entry name" value="Glu_cys_ligase_2"/>
    <property type="match status" value="1"/>
</dbReference>
<evidence type="ECO:0000256" key="1">
    <source>
        <dbReference type="ARBA" id="ARBA00022598"/>
    </source>
</evidence>
<dbReference type="EC" id="6.3.2.2" evidence="5"/>
<gene>
    <name evidence="7" type="ORF">SAMN05443668_108230</name>
</gene>
<dbReference type="NCBIfam" id="NF010041">
    <property type="entry name" value="PRK13517.1-1"/>
    <property type="match status" value="1"/>
</dbReference>
<keyword evidence="3 5" id="KW-0067">ATP-binding</keyword>
<dbReference type="NCBIfam" id="TIGR02050">
    <property type="entry name" value="gshA_cyan_rel"/>
    <property type="match status" value="1"/>
</dbReference>
<dbReference type="PANTHER" id="PTHR34595:SF7">
    <property type="entry name" value="SLL1039 PROTEIN"/>
    <property type="match status" value="1"/>
</dbReference>